<evidence type="ECO:0000313" key="1">
    <source>
        <dbReference type="EMBL" id="MDQ0474782.1"/>
    </source>
</evidence>
<dbReference type="Proteomes" id="UP001242480">
    <property type="component" value="Unassembled WGS sequence"/>
</dbReference>
<proteinExistence type="predicted"/>
<gene>
    <name evidence="1" type="ORF">QO011_007824</name>
</gene>
<accession>A0ABU0JNQ9</accession>
<comment type="caution">
    <text evidence="1">The sequence shown here is derived from an EMBL/GenBank/DDBJ whole genome shotgun (WGS) entry which is preliminary data.</text>
</comment>
<protein>
    <submittedName>
        <fullName evidence="1">Uncharacterized protein</fullName>
    </submittedName>
</protein>
<dbReference type="EMBL" id="JAUSVX010000026">
    <property type="protein sequence ID" value="MDQ0474782.1"/>
    <property type="molecule type" value="Genomic_DNA"/>
</dbReference>
<reference evidence="1 2" key="1">
    <citation type="submission" date="2023-07" db="EMBL/GenBank/DDBJ databases">
        <title>Genomic Encyclopedia of Type Strains, Phase IV (KMG-IV): sequencing the most valuable type-strain genomes for metagenomic binning, comparative biology and taxonomic classification.</title>
        <authorList>
            <person name="Goeker M."/>
        </authorList>
    </citation>
    <scope>NUCLEOTIDE SEQUENCE [LARGE SCALE GENOMIC DNA]</scope>
    <source>
        <strain evidence="1 2">DSM 19619</strain>
    </source>
</reference>
<sequence>MTPGTTGSAHRFRFEGPPGALAAISPPFRRNIAEIDFDLRITKPISLLQNAIAPKSTFDYRHSQ</sequence>
<keyword evidence="2" id="KW-1185">Reference proteome</keyword>
<name>A0ABU0JNQ9_9HYPH</name>
<dbReference type="RefSeq" id="WP_307284988.1">
    <property type="nucleotide sequence ID" value="NZ_JAUSVX010000026.1"/>
</dbReference>
<organism evidence="1 2">
    <name type="scientific">Labrys wisconsinensis</name>
    <dbReference type="NCBI Taxonomy" id="425677"/>
    <lineage>
        <taxon>Bacteria</taxon>
        <taxon>Pseudomonadati</taxon>
        <taxon>Pseudomonadota</taxon>
        <taxon>Alphaproteobacteria</taxon>
        <taxon>Hyphomicrobiales</taxon>
        <taxon>Xanthobacteraceae</taxon>
        <taxon>Labrys</taxon>
    </lineage>
</organism>
<evidence type="ECO:0000313" key="2">
    <source>
        <dbReference type="Proteomes" id="UP001242480"/>
    </source>
</evidence>